<gene>
    <name evidence="1" type="ORF">GCM10009682_02450</name>
</gene>
<sequence>MRRTTTFLTAVRVTSATDESFLHLKITVADPGRALKPGTEPLCAAFVAPAK</sequence>
<dbReference type="RefSeq" id="WP_344125259.1">
    <property type="nucleotide sequence ID" value="NZ_BAAALT010000003.1"/>
</dbReference>
<name>A0ABP4XLC2_9ACTN</name>
<organism evidence="1 2">
    <name type="scientific">Luedemannella flava</name>
    <dbReference type="NCBI Taxonomy" id="349316"/>
    <lineage>
        <taxon>Bacteria</taxon>
        <taxon>Bacillati</taxon>
        <taxon>Actinomycetota</taxon>
        <taxon>Actinomycetes</taxon>
        <taxon>Micromonosporales</taxon>
        <taxon>Micromonosporaceae</taxon>
        <taxon>Luedemannella</taxon>
    </lineage>
</organism>
<dbReference type="EMBL" id="BAAALT010000003">
    <property type="protein sequence ID" value="GAA1783812.1"/>
    <property type="molecule type" value="Genomic_DNA"/>
</dbReference>
<accession>A0ABP4XLC2</accession>
<evidence type="ECO:0000313" key="1">
    <source>
        <dbReference type="EMBL" id="GAA1783812.1"/>
    </source>
</evidence>
<protein>
    <submittedName>
        <fullName evidence="1">Uncharacterized protein</fullName>
    </submittedName>
</protein>
<keyword evidence="2" id="KW-1185">Reference proteome</keyword>
<comment type="caution">
    <text evidence="1">The sequence shown here is derived from an EMBL/GenBank/DDBJ whole genome shotgun (WGS) entry which is preliminary data.</text>
</comment>
<dbReference type="Proteomes" id="UP001500218">
    <property type="component" value="Unassembled WGS sequence"/>
</dbReference>
<reference evidence="2" key="1">
    <citation type="journal article" date="2019" name="Int. J. Syst. Evol. Microbiol.">
        <title>The Global Catalogue of Microorganisms (GCM) 10K type strain sequencing project: providing services to taxonomists for standard genome sequencing and annotation.</title>
        <authorList>
            <consortium name="The Broad Institute Genomics Platform"/>
            <consortium name="The Broad Institute Genome Sequencing Center for Infectious Disease"/>
            <person name="Wu L."/>
            <person name="Ma J."/>
        </authorList>
    </citation>
    <scope>NUCLEOTIDE SEQUENCE [LARGE SCALE GENOMIC DNA]</scope>
    <source>
        <strain evidence="2">JCM 13250</strain>
    </source>
</reference>
<evidence type="ECO:0000313" key="2">
    <source>
        <dbReference type="Proteomes" id="UP001500218"/>
    </source>
</evidence>
<proteinExistence type="predicted"/>